<evidence type="ECO:0000256" key="2">
    <source>
        <dbReference type="SAM" id="Phobius"/>
    </source>
</evidence>
<dbReference type="EMBL" id="KE148149">
    <property type="protein sequence ID" value="EPE08042.1"/>
    <property type="molecule type" value="Genomic_DNA"/>
</dbReference>
<dbReference type="AlphaFoldDB" id="S3C5G5"/>
<dbReference type="InterPro" id="IPR055560">
    <property type="entry name" value="DUF7136"/>
</dbReference>
<feature type="chain" id="PRO_5004518403" description="DUF7136 domain-containing protein" evidence="3">
    <location>
        <begin position="19"/>
        <end position="303"/>
    </location>
</feature>
<dbReference type="HOGENOM" id="CLU_912461_0_0_1"/>
<name>S3C5G5_OPHP1</name>
<feature type="region of interest" description="Disordered" evidence="1">
    <location>
        <begin position="24"/>
        <end position="51"/>
    </location>
</feature>
<evidence type="ECO:0000313" key="6">
    <source>
        <dbReference type="Proteomes" id="UP000016923"/>
    </source>
</evidence>
<keyword evidence="2" id="KW-0812">Transmembrane</keyword>
<keyword evidence="2" id="KW-0472">Membrane</keyword>
<feature type="transmembrane region" description="Helical" evidence="2">
    <location>
        <begin position="282"/>
        <end position="302"/>
    </location>
</feature>
<evidence type="ECO:0000256" key="1">
    <source>
        <dbReference type="SAM" id="MobiDB-lite"/>
    </source>
</evidence>
<evidence type="ECO:0000259" key="4">
    <source>
        <dbReference type="Pfam" id="PF23584"/>
    </source>
</evidence>
<keyword evidence="6" id="KW-1185">Reference proteome</keyword>
<protein>
    <recommendedName>
        <fullName evidence="4">DUF7136 domain-containing protein</fullName>
    </recommendedName>
</protein>
<evidence type="ECO:0000313" key="5">
    <source>
        <dbReference type="EMBL" id="EPE08042.1"/>
    </source>
</evidence>
<keyword evidence="2" id="KW-1133">Transmembrane helix</keyword>
<evidence type="ECO:0000256" key="3">
    <source>
        <dbReference type="SAM" id="SignalP"/>
    </source>
</evidence>
<gene>
    <name evidence="5" type="ORF">F503_00825</name>
</gene>
<reference evidence="5 6" key="1">
    <citation type="journal article" date="2013" name="BMC Genomics">
        <title>The genome and transcriptome of the pine saprophyte Ophiostoma piceae, and a comparison with the bark beetle-associated pine pathogen Grosmannia clavigera.</title>
        <authorList>
            <person name="Haridas S."/>
            <person name="Wang Y."/>
            <person name="Lim L."/>
            <person name="Massoumi Alamouti S."/>
            <person name="Jackman S."/>
            <person name="Docking R."/>
            <person name="Robertson G."/>
            <person name="Birol I."/>
            <person name="Bohlmann J."/>
            <person name="Breuil C."/>
        </authorList>
    </citation>
    <scope>NUCLEOTIDE SEQUENCE [LARGE SCALE GENOMIC DNA]</scope>
    <source>
        <strain evidence="5 6">UAMH 11346</strain>
    </source>
</reference>
<dbReference type="OrthoDB" id="4490227at2759"/>
<organism evidence="5 6">
    <name type="scientific">Ophiostoma piceae (strain UAMH 11346)</name>
    <name type="common">Sap stain fungus</name>
    <dbReference type="NCBI Taxonomy" id="1262450"/>
    <lineage>
        <taxon>Eukaryota</taxon>
        <taxon>Fungi</taxon>
        <taxon>Dikarya</taxon>
        <taxon>Ascomycota</taxon>
        <taxon>Pezizomycotina</taxon>
        <taxon>Sordariomycetes</taxon>
        <taxon>Sordariomycetidae</taxon>
        <taxon>Ophiostomatales</taxon>
        <taxon>Ophiostomataceae</taxon>
        <taxon>Ophiostoma</taxon>
    </lineage>
</organism>
<keyword evidence="3" id="KW-0732">Signal</keyword>
<dbReference type="Pfam" id="PF23584">
    <property type="entry name" value="DUF7136"/>
    <property type="match status" value="1"/>
</dbReference>
<accession>S3C5G5</accession>
<proteinExistence type="predicted"/>
<dbReference type="VEuPathDB" id="FungiDB:F503_00825"/>
<feature type="compositionally biased region" description="Low complexity" evidence="1">
    <location>
        <begin position="25"/>
        <end position="46"/>
    </location>
</feature>
<feature type="signal peptide" evidence="3">
    <location>
        <begin position="1"/>
        <end position="18"/>
    </location>
</feature>
<dbReference type="Proteomes" id="UP000016923">
    <property type="component" value="Unassembled WGS sequence"/>
</dbReference>
<sequence>MVLPFLSLLLLLASGVVATMSKSIPSSTTVPPAATTSVAAQPSATSDPSEPSYWNNTAHLDLVFPLNDTYTPENNSFPIVFRLPRSQISEALDTEIQYHIRRPGNLLSSTTFAQGIIPWSYDNGTVGNTAAGDTDYDYGFVFTDALIGKTGAFELIFNVEAHTCTYGYNDSVITVQRSVIQGSSQFTIADGGLAPVLWDRSTANTCNPNMKFSCTIQTSDVVPAVGISKGFCVYFSYHYAEVVEPNCAVAIGAAAASSISSVGAARNTAAESASTSPASSKMSYISAAVMWAAVFGVVILAAL</sequence>
<feature type="domain" description="DUF7136" evidence="4">
    <location>
        <begin position="55"/>
        <end position="275"/>
    </location>
</feature>